<sequence length="782" mass="88058">MVVTKVGQWSNVEDEVLKAAISKYGLNQWARCASLIAKKTAKQCKARWNEWLDPSIKKTEWSREDDEKLLTMAKLLPTQWRTIAPIVGRTATQCLERYQKLLDEQEAKESGDLGLAGPGDETSAPTAEDVRRLRPGEVDAYAESRPARPDAIDMDEEDKEMLSEARARLANVSGKKAKRKARERQLEESRRIALLQKRRELKAAGINIKINPKRKGNHIDYNADVPLEKEVPSGFYDTTEELVRNERQREAFDPRKQQLANKRKADMEEEQGGNKRKKDDKSSGGLAASYAKAAQAQRMREAEMNSKRRALVLPAPQVGDAEMEDIVKMGMSGERAIADIDGDNGATQGLVGNYSSIVQNTPIRTPMAPKEEDFIGNEIRNARMRTETQSALLGGDNPDLIEDMAPPALPGKTPRHQIVTPNPMATPFRQANGGVGATPMRQGPGATPMRTPRDNLRLNESDGMQLVGQTPRDLKLREQAIRQNLRSKLASLPKPKETEWEFELPEEQAETQAVVVSEEDAAERDRRNRELREAEERAEFGRQTQVIQRFLPRPSIVDFDALLKRAQDIEDPIAREIEAEMALLIVNDVRKFGGGQVSGTARPLEKISDDAVNKAKMEIALEISASSEKDKQTFQCNFGTAWTNLHGSSRLPGLDGYEEDEVDEHQLMVEAFDNTQDKIMESAERANKIEKKLALHLGGYQKRATLLRQKIIHASNALEKAKRELELARTMQYSEGTAISRRLESLRDEVAFISRREREAQELYRARRDELEDLQMPKSEAS</sequence>
<organism evidence="1 2">
    <name type="scientific">Lindgomyces ingoldianus</name>
    <dbReference type="NCBI Taxonomy" id="673940"/>
    <lineage>
        <taxon>Eukaryota</taxon>
        <taxon>Fungi</taxon>
        <taxon>Dikarya</taxon>
        <taxon>Ascomycota</taxon>
        <taxon>Pezizomycotina</taxon>
        <taxon>Dothideomycetes</taxon>
        <taxon>Pleosporomycetidae</taxon>
        <taxon>Pleosporales</taxon>
        <taxon>Lindgomycetaceae</taxon>
        <taxon>Lindgomyces</taxon>
    </lineage>
</organism>
<name>A0ACB6R0Q3_9PLEO</name>
<gene>
    <name evidence="1" type="ORF">BDR25DRAFT_302877</name>
</gene>
<comment type="caution">
    <text evidence="1">The sequence shown here is derived from an EMBL/GenBank/DDBJ whole genome shotgun (WGS) entry which is preliminary data.</text>
</comment>
<keyword evidence="2" id="KW-1185">Reference proteome</keyword>
<dbReference type="Proteomes" id="UP000799755">
    <property type="component" value="Unassembled WGS sequence"/>
</dbReference>
<evidence type="ECO:0000313" key="1">
    <source>
        <dbReference type="EMBL" id="KAF2472092.1"/>
    </source>
</evidence>
<reference evidence="1" key="1">
    <citation type="journal article" date="2020" name="Stud. Mycol.">
        <title>101 Dothideomycetes genomes: a test case for predicting lifestyles and emergence of pathogens.</title>
        <authorList>
            <person name="Haridas S."/>
            <person name="Albert R."/>
            <person name="Binder M."/>
            <person name="Bloem J."/>
            <person name="Labutti K."/>
            <person name="Salamov A."/>
            <person name="Andreopoulos B."/>
            <person name="Baker S."/>
            <person name="Barry K."/>
            <person name="Bills G."/>
            <person name="Bluhm B."/>
            <person name="Cannon C."/>
            <person name="Castanera R."/>
            <person name="Culley D."/>
            <person name="Daum C."/>
            <person name="Ezra D."/>
            <person name="Gonzalez J."/>
            <person name="Henrissat B."/>
            <person name="Kuo A."/>
            <person name="Liang C."/>
            <person name="Lipzen A."/>
            <person name="Lutzoni F."/>
            <person name="Magnuson J."/>
            <person name="Mondo S."/>
            <person name="Nolan M."/>
            <person name="Ohm R."/>
            <person name="Pangilinan J."/>
            <person name="Park H.-J."/>
            <person name="Ramirez L."/>
            <person name="Alfaro M."/>
            <person name="Sun H."/>
            <person name="Tritt A."/>
            <person name="Yoshinaga Y."/>
            <person name="Zwiers L.-H."/>
            <person name="Turgeon B."/>
            <person name="Goodwin S."/>
            <person name="Spatafora J."/>
            <person name="Crous P."/>
            <person name="Grigoriev I."/>
        </authorList>
    </citation>
    <scope>NUCLEOTIDE SEQUENCE</scope>
    <source>
        <strain evidence="1">ATCC 200398</strain>
    </source>
</reference>
<dbReference type="EMBL" id="MU003503">
    <property type="protein sequence ID" value="KAF2472092.1"/>
    <property type="molecule type" value="Genomic_DNA"/>
</dbReference>
<evidence type="ECO:0000313" key="2">
    <source>
        <dbReference type="Proteomes" id="UP000799755"/>
    </source>
</evidence>
<accession>A0ACB6R0Q3</accession>
<protein>
    <submittedName>
        <fullName evidence="1">Uncharacterized protein</fullName>
    </submittedName>
</protein>
<proteinExistence type="predicted"/>